<dbReference type="Proteomes" id="UP000507470">
    <property type="component" value="Unassembled WGS sequence"/>
</dbReference>
<proteinExistence type="predicted"/>
<evidence type="ECO:0000313" key="2">
    <source>
        <dbReference type="EMBL" id="CAC5416606.1"/>
    </source>
</evidence>
<accession>A0A6J8E961</accession>
<evidence type="ECO:0000256" key="1">
    <source>
        <dbReference type="SAM" id="MobiDB-lite"/>
    </source>
</evidence>
<dbReference type="AlphaFoldDB" id="A0A6J8E961"/>
<organism evidence="2 3">
    <name type="scientific">Mytilus coruscus</name>
    <name type="common">Sea mussel</name>
    <dbReference type="NCBI Taxonomy" id="42192"/>
    <lineage>
        <taxon>Eukaryota</taxon>
        <taxon>Metazoa</taxon>
        <taxon>Spiralia</taxon>
        <taxon>Lophotrochozoa</taxon>
        <taxon>Mollusca</taxon>
        <taxon>Bivalvia</taxon>
        <taxon>Autobranchia</taxon>
        <taxon>Pteriomorphia</taxon>
        <taxon>Mytilida</taxon>
        <taxon>Mytiloidea</taxon>
        <taxon>Mytilidae</taxon>
        <taxon>Mytilinae</taxon>
        <taxon>Mytilus</taxon>
    </lineage>
</organism>
<gene>
    <name evidence="2" type="ORF">MCOR_49206</name>
</gene>
<dbReference type="EMBL" id="CACVKT020008663">
    <property type="protein sequence ID" value="CAC5416606.1"/>
    <property type="molecule type" value="Genomic_DNA"/>
</dbReference>
<protein>
    <submittedName>
        <fullName evidence="2">Uncharacterized protein</fullName>
    </submittedName>
</protein>
<sequence>MSLETRRIKKKQNSDKQTKNMKGRKIFKKECAFKDDDCADGHDEENYSKMEVQVEVHPISKEKGDVVEGNTCTKGDDRNGGSDIDDRADDRNHSSVKNNERDDVKDNSGGKNKDRADDKDRSGIKKQERADGKDRSGPKNKERADKKDRSGAKNKGQKRQIDDDCETETVQIDKKILYDDGSNNEIVIENCDNIMQDENIENNETHSQISKDISFCANSTECDVNSDSMEDYSCANENEQEQSQSTGNVSQYVQYVRYKDTSFSDHAFVEMKVIFDNVERGPGVWILNDTLLENEEICNRIAEGDNVNIEQYENLKLELNVLEEEKCKCAILRSRAYWATENDKCTKYCFNLEKHKQEVICIKELYDSEHNIVVSDTENLLELQYQFYNKLYSCVESDEHAMDKLLQSVPIKVNTDDQELCDSDISINEIFLLAVNKMTKNKSPGHRFTKPS</sequence>
<feature type="compositionally biased region" description="Basic and acidic residues" evidence="1">
    <location>
        <begin position="28"/>
        <end position="66"/>
    </location>
</feature>
<feature type="region of interest" description="Disordered" evidence="1">
    <location>
        <begin position="1"/>
        <end position="166"/>
    </location>
</feature>
<dbReference type="OrthoDB" id="416119at2759"/>
<name>A0A6J8E961_MYTCO</name>
<feature type="compositionally biased region" description="Basic and acidic residues" evidence="1">
    <location>
        <begin position="74"/>
        <end position="151"/>
    </location>
</feature>
<feature type="compositionally biased region" description="Basic and acidic residues" evidence="1">
    <location>
        <begin position="1"/>
        <end position="18"/>
    </location>
</feature>
<reference evidence="2 3" key="1">
    <citation type="submission" date="2020-06" db="EMBL/GenBank/DDBJ databases">
        <authorList>
            <person name="Li R."/>
            <person name="Bekaert M."/>
        </authorList>
    </citation>
    <scope>NUCLEOTIDE SEQUENCE [LARGE SCALE GENOMIC DNA]</scope>
    <source>
        <strain evidence="3">wild</strain>
    </source>
</reference>
<evidence type="ECO:0000313" key="3">
    <source>
        <dbReference type="Proteomes" id="UP000507470"/>
    </source>
</evidence>
<keyword evidence="3" id="KW-1185">Reference proteome</keyword>